<evidence type="ECO:0000313" key="2">
    <source>
        <dbReference type="EMBL" id="KIO06707.1"/>
    </source>
</evidence>
<dbReference type="InParanoid" id="A0A0C3KAQ1"/>
<gene>
    <name evidence="2" type="ORF">M404DRAFT_998839</name>
</gene>
<dbReference type="HOGENOM" id="CLU_2441747_0_0_1"/>
<dbReference type="Proteomes" id="UP000054217">
    <property type="component" value="Unassembled WGS sequence"/>
</dbReference>
<proteinExistence type="predicted"/>
<reference evidence="2 3" key="1">
    <citation type="submission" date="2014-04" db="EMBL/GenBank/DDBJ databases">
        <authorList>
            <consortium name="DOE Joint Genome Institute"/>
            <person name="Kuo A."/>
            <person name="Kohler A."/>
            <person name="Costa M.D."/>
            <person name="Nagy L.G."/>
            <person name="Floudas D."/>
            <person name="Copeland A."/>
            <person name="Barry K.W."/>
            <person name="Cichocki N."/>
            <person name="Veneault-Fourrey C."/>
            <person name="LaButti K."/>
            <person name="Lindquist E.A."/>
            <person name="Lipzen A."/>
            <person name="Lundell T."/>
            <person name="Morin E."/>
            <person name="Murat C."/>
            <person name="Sun H."/>
            <person name="Tunlid A."/>
            <person name="Henrissat B."/>
            <person name="Grigoriev I.V."/>
            <person name="Hibbett D.S."/>
            <person name="Martin F."/>
            <person name="Nordberg H.P."/>
            <person name="Cantor M.N."/>
            <person name="Hua S.X."/>
        </authorList>
    </citation>
    <scope>NUCLEOTIDE SEQUENCE [LARGE SCALE GENOMIC DNA]</scope>
    <source>
        <strain evidence="2 3">Marx 270</strain>
    </source>
</reference>
<feature type="region of interest" description="Disordered" evidence="1">
    <location>
        <begin position="1"/>
        <end position="30"/>
    </location>
</feature>
<keyword evidence="3" id="KW-1185">Reference proteome</keyword>
<dbReference type="EMBL" id="KN831962">
    <property type="protein sequence ID" value="KIO06707.1"/>
    <property type="molecule type" value="Genomic_DNA"/>
</dbReference>
<sequence>MESDPQAYADEGSSIPPISGGTEPPRTKGNPTRISIVIVHLEFVVTIKTAWNAGKISHAVPCRNILGSSMVLRACPVKRILPASGRTVSW</sequence>
<evidence type="ECO:0000313" key="3">
    <source>
        <dbReference type="Proteomes" id="UP000054217"/>
    </source>
</evidence>
<evidence type="ECO:0000256" key="1">
    <source>
        <dbReference type="SAM" id="MobiDB-lite"/>
    </source>
</evidence>
<organism evidence="2 3">
    <name type="scientific">Pisolithus tinctorius Marx 270</name>
    <dbReference type="NCBI Taxonomy" id="870435"/>
    <lineage>
        <taxon>Eukaryota</taxon>
        <taxon>Fungi</taxon>
        <taxon>Dikarya</taxon>
        <taxon>Basidiomycota</taxon>
        <taxon>Agaricomycotina</taxon>
        <taxon>Agaricomycetes</taxon>
        <taxon>Agaricomycetidae</taxon>
        <taxon>Boletales</taxon>
        <taxon>Sclerodermatineae</taxon>
        <taxon>Pisolithaceae</taxon>
        <taxon>Pisolithus</taxon>
    </lineage>
</organism>
<accession>A0A0C3KAQ1</accession>
<name>A0A0C3KAQ1_PISTI</name>
<dbReference type="AlphaFoldDB" id="A0A0C3KAQ1"/>
<protein>
    <submittedName>
        <fullName evidence="2">Uncharacterized protein</fullName>
    </submittedName>
</protein>
<reference evidence="3" key="2">
    <citation type="submission" date="2015-01" db="EMBL/GenBank/DDBJ databases">
        <title>Evolutionary Origins and Diversification of the Mycorrhizal Mutualists.</title>
        <authorList>
            <consortium name="DOE Joint Genome Institute"/>
            <consortium name="Mycorrhizal Genomics Consortium"/>
            <person name="Kohler A."/>
            <person name="Kuo A."/>
            <person name="Nagy L.G."/>
            <person name="Floudas D."/>
            <person name="Copeland A."/>
            <person name="Barry K.W."/>
            <person name="Cichocki N."/>
            <person name="Veneault-Fourrey C."/>
            <person name="LaButti K."/>
            <person name="Lindquist E.A."/>
            <person name="Lipzen A."/>
            <person name="Lundell T."/>
            <person name="Morin E."/>
            <person name="Murat C."/>
            <person name="Riley R."/>
            <person name="Ohm R."/>
            <person name="Sun H."/>
            <person name="Tunlid A."/>
            <person name="Henrissat B."/>
            <person name="Grigoriev I.V."/>
            <person name="Hibbett D.S."/>
            <person name="Martin F."/>
        </authorList>
    </citation>
    <scope>NUCLEOTIDE SEQUENCE [LARGE SCALE GENOMIC DNA]</scope>
    <source>
        <strain evidence="3">Marx 270</strain>
    </source>
</reference>